<feature type="region of interest" description="Disordered" evidence="6">
    <location>
        <begin position="485"/>
        <end position="511"/>
    </location>
</feature>
<evidence type="ECO:0000256" key="3">
    <source>
        <dbReference type="ARBA" id="ARBA00022468"/>
    </source>
</evidence>
<dbReference type="PRINTS" id="PR00893">
    <property type="entry name" value="RABESCORT"/>
</dbReference>
<feature type="compositionally biased region" description="Polar residues" evidence="6">
    <location>
        <begin position="485"/>
        <end position="497"/>
    </location>
</feature>
<feature type="compositionally biased region" description="Basic and acidic residues" evidence="6">
    <location>
        <begin position="118"/>
        <end position="159"/>
    </location>
</feature>
<dbReference type="GO" id="GO:0007264">
    <property type="term" value="P:small GTPase-mediated signal transduction"/>
    <property type="evidence" value="ECO:0007669"/>
    <property type="project" value="UniProtKB-UniRule"/>
</dbReference>
<dbReference type="GO" id="GO:0005092">
    <property type="term" value="F:GDP-dissociation inhibitor activity"/>
    <property type="evidence" value="ECO:0007669"/>
    <property type="project" value="InterPro"/>
</dbReference>
<dbReference type="PANTHER" id="PTHR11787">
    <property type="entry name" value="RAB GDP-DISSOCIATION INHIBITOR"/>
    <property type="match status" value="1"/>
</dbReference>
<feature type="region of interest" description="Disordered" evidence="6">
    <location>
        <begin position="591"/>
        <end position="628"/>
    </location>
</feature>
<accession>A0A2J7PZ13</accession>
<evidence type="ECO:0000313" key="8">
    <source>
        <dbReference type="EMBL" id="PNF21571.1"/>
    </source>
</evidence>
<evidence type="ECO:0000256" key="6">
    <source>
        <dbReference type="SAM" id="MobiDB-lite"/>
    </source>
</evidence>
<reference evidence="8 9" key="1">
    <citation type="submission" date="2017-12" db="EMBL/GenBank/DDBJ databases">
        <title>Hemimetabolous genomes reveal molecular basis of termite eusociality.</title>
        <authorList>
            <person name="Harrison M.C."/>
            <person name="Jongepier E."/>
            <person name="Robertson H.M."/>
            <person name="Arning N."/>
            <person name="Bitard-Feildel T."/>
            <person name="Chao H."/>
            <person name="Childers C.P."/>
            <person name="Dinh H."/>
            <person name="Doddapaneni H."/>
            <person name="Dugan S."/>
            <person name="Gowin J."/>
            <person name="Greiner C."/>
            <person name="Han Y."/>
            <person name="Hu H."/>
            <person name="Hughes D.S.T."/>
            <person name="Huylmans A.-K."/>
            <person name="Kemena C."/>
            <person name="Kremer L.P.M."/>
            <person name="Lee S.L."/>
            <person name="Lopez-Ezquerra A."/>
            <person name="Mallet L."/>
            <person name="Monroy-Kuhn J.M."/>
            <person name="Moser A."/>
            <person name="Murali S.C."/>
            <person name="Muzny D.M."/>
            <person name="Otani S."/>
            <person name="Piulachs M.-D."/>
            <person name="Poelchau M."/>
            <person name="Qu J."/>
            <person name="Schaub F."/>
            <person name="Wada-Katsumata A."/>
            <person name="Worley K.C."/>
            <person name="Xie Q."/>
            <person name="Ylla G."/>
            <person name="Poulsen M."/>
            <person name="Gibbs R.A."/>
            <person name="Schal C."/>
            <person name="Richards S."/>
            <person name="Belles X."/>
            <person name="Korb J."/>
            <person name="Bornberg-Bauer E."/>
        </authorList>
    </citation>
    <scope>NUCLEOTIDE SEQUENCE [LARGE SCALE GENOMIC DNA]</scope>
    <source>
        <tissue evidence="8">Whole body</tissue>
    </source>
</reference>
<dbReference type="GO" id="GO:0016740">
    <property type="term" value="F:transferase activity"/>
    <property type="evidence" value="ECO:0007669"/>
    <property type="project" value="UniProtKB-KW"/>
</dbReference>
<feature type="compositionally biased region" description="Basic and acidic residues" evidence="6">
    <location>
        <begin position="603"/>
        <end position="628"/>
    </location>
</feature>
<keyword evidence="3 5" id="KW-0343">GTPase activation</keyword>
<dbReference type="InParanoid" id="A0A2J7PZ13"/>
<dbReference type="STRING" id="105785.A0A2J7PZ13"/>
<evidence type="ECO:0000256" key="4">
    <source>
        <dbReference type="ARBA" id="ARBA00022490"/>
    </source>
</evidence>
<evidence type="ECO:0000256" key="1">
    <source>
        <dbReference type="ARBA" id="ARBA00004514"/>
    </source>
</evidence>
<dbReference type="EMBL" id="NEVH01020341">
    <property type="protein sequence ID" value="PNF21571.1"/>
    <property type="molecule type" value="Genomic_DNA"/>
</dbReference>
<comment type="subcellular location">
    <subcellularLocation>
        <location evidence="1">Cytoplasm</location>
        <location evidence="1">Cytosol</location>
    </subcellularLocation>
</comment>
<comment type="function">
    <text evidence="5">Substrate-binding subunit (component A) of the Rab geranylgeranyltransferase (GGTase) complex. Binds unprenylated Rab proteins and presents the substrate peptide to the catalytic component B. The component A is thought to be regenerated by transferring its prenylated Rab back to the donor membrane.</text>
</comment>
<gene>
    <name evidence="8" type="ORF">B7P43_G12710</name>
</gene>
<dbReference type="InterPro" id="IPR054420">
    <property type="entry name" value="RAE1_2_domI_C"/>
</dbReference>
<protein>
    <recommendedName>
        <fullName evidence="5">Rab proteins geranylgeranyltransferase component A</fullName>
    </recommendedName>
</protein>
<dbReference type="Gene3D" id="1.10.405.10">
    <property type="entry name" value="Guanine Nucleotide Dissociation Inhibitor, domain 1"/>
    <property type="match status" value="1"/>
</dbReference>
<dbReference type="SUPFAM" id="SSF51905">
    <property type="entry name" value="FAD/NAD(P)-binding domain"/>
    <property type="match status" value="1"/>
</dbReference>
<comment type="similarity">
    <text evidence="2 5">Belongs to the Rab GDI family.</text>
</comment>
<keyword evidence="4 5" id="KW-0963">Cytoplasm</keyword>
<dbReference type="GO" id="GO:0006886">
    <property type="term" value="P:intracellular protein transport"/>
    <property type="evidence" value="ECO:0007669"/>
    <property type="project" value="InterPro"/>
</dbReference>
<dbReference type="InterPro" id="IPR018203">
    <property type="entry name" value="GDP_dissociation_inhibitor"/>
</dbReference>
<organism evidence="8 9">
    <name type="scientific">Cryptotermes secundus</name>
    <dbReference type="NCBI Taxonomy" id="105785"/>
    <lineage>
        <taxon>Eukaryota</taxon>
        <taxon>Metazoa</taxon>
        <taxon>Ecdysozoa</taxon>
        <taxon>Arthropoda</taxon>
        <taxon>Hexapoda</taxon>
        <taxon>Insecta</taxon>
        <taxon>Pterygota</taxon>
        <taxon>Neoptera</taxon>
        <taxon>Polyneoptera</taxon>
        <taxon>Dictyoptera</taxon>
        <taxon>Blattodea</taxon>
        <taxon>Blattoidea</taxon>
        <taxon>Termitoidae</taxon>
        <taxon>Kalotermitidae</taxon>
        <taxon>Cryptotermitinae</taxon>
        <taxon>Cryptotermes</taxon>
    </lineage>
</organism>
<dbReference type="AlphaFoldDB" id="A0A2J7PZ13"/>
<dbReference type="Proteomes" id="UP000235965">
    <property type="component" value="Unassembled WGS sequence"/>
</dbReference>
<dbReference type="PRINTS" id="PR00891">
    <property type="entry name" value="RABGDIREP"/>
</dbReference>
<keyword evidence="9" id="KW-1185">Reference proteome</keyword>
<dbReference type="SUPFAM" id="SSF54373">
    <property type="entry name" value="FAD-linked reductases, C-terminal domain"/>
    <property type="match status" value="1"/>
</dbReference>
<dbReference type="InterPro" id="IPR036188">
    <property type="entry name" value="FAD/NAD-bd_sf"/>
</dbReference>
<dbReference type="GO" id="GO:0005634">
    <property type="term" value="C:nucleus"/>
    <property type="evidence" value="ECO:0007669"/>
    <property type="project" value="TreeGrafter"/>
</dbReference>
<dbReference type="FunCoup" id="A0A2J7PZ13">
    <property type="interactions" value="465"/>
</dbReference>
<evidence type="ECO:0000256" key="2">
    <source>
        <dbReference type="ARBA" id="ARBA00005593"/>
    </source>
</evidence>
<feature type="region of interest" description="Disordered" evidence="6">
    <location>
        <begin position="111"/>
        <end position="166"/>
    </location>
</feature>
<dbReference type="PANTHER" id="PTHR11787:SF4">
    <property type="entry name" value="CHM, RAB ESCORT PROTEIN 1"/>
    <property type="match status" value="1"/>
</dbReference>
<feature type="domain" description="RAE1/2" evidence="7">
    <location>
        <begin position="404"/>
        <end position="552"/>
    </location>
</feature>
<dbReference type="InterPro" id="IPR001738">
    <property type="entry name" value="Rab_escort"/>
</dbReference>
<comment type="caution">
    <text evidence="8">The sequence shown here is derived from an EMBL/GenBank/DDBJ whole genome shotgun (WGS) entry which is preliminary data.</text>
</comment>
<evidence type="ECO:0000313" key="9">
    <source>
        <dbReference type="Proteomes" id="UP000235965"/>
    </source>
</evidence>
<keyword evidence="8" id="KW-0808">Transferase</keyword>
<dbReference type="OrthoDB" id="1923006at2759"/>
<proteinExistence type="inferred from homology"/>
<name>A0A2J7PZ13_9NEOP</name>
<dbReference type="GO" id="GO:0005829">
    <property type="term" value="C:cytosol"/>
    <property type="evidence" value="ECO:0007669"/>
    <property type="project" value="UniProtKB-SubCell"/>
</dbReference>
<dbReference type="GO" id="GO:0005968">
    <property type="term" value="C:Rab-protein geranylgeranyltransferase complex"/>
    <property type="evidence" value="ECO:0007669"/>
    <property type="project" value="UniProtKB-UniRule"/>
</dbReference>
<dbReference type="Gene3D" id="3.50.50.60">
    <property type="entry name" value="FAD/NAD(P)-binding domain"/>
    <property type="match status" value="2"/>
</dbReference>
<sequence length="628" mass="69212">MEDDLPTEYDVIVVGTGMTESVVAAAASRIGKRVLHLDSNEYYGGLWASFNFEGLQKWMEDCIHPVKPTEEVSAVARDGETLIKAGNQFSTVSNIEETWYIAEELADSQQATSFSKNNGDEQGEKVGDTDDVKLAESDETEKEKEKENDAEKAEAEDGKPAITEPWSQTKLKKEYRKFNLDLAPKLLFARGSLVELLISSNIARYAEFRSVTRVLTWLDGHLEPVPCSRADVFATRHVTVVEKRMLMKLLTVCMEYEHSSNEFEGFEDKPFSEYLKSKKLTPNLLHYVLYAIAMATDTTPCMEGVARTQRFLNSLGRYGNTPFLWPMYGSGEIPQCFCRLCAVFGGLYHLKRAAEALIVTDGQGSVSACRGIVSDGRRLESHHLVLGVGYAPPQFLQAAPPGGLSRGIFITDRSILLADKESLTLLQFPPVDGSSEPVTVIEVGPSTNACPPGMYVVHMTCKQQTTAREDLKTVVAKLLHTDSITNSADSSAQSPNKKQSEDGEGEEVGDTAKCEPVKPQVLWSLYFNCPETSKCDFTANIPAKVYLCSGPDLDLDFEYAVTEAKAIFSKMYPDSEFLPRAPDPEEILLEGEESAPGPIFEGDCAKAENDGHKTEDGDSDQTKGEEAE</sequence>
<dbReference type="GO" id="GO:0016192">
    <property type="term" value="P:vesicle-mediated transport"/>
    <property type="evidence" value="ECO:0007669"/>
    <property type="project" value="TreeGrafter"/>
</dbReference>
<dbReference type="PIRSF" id="PIRSF016550">
    <property type="entry name" value="Rab_ger_ger_transf_A_euk"/>
    <property type="match status" value="1"/>
</dbReference>
<dbReference type="Pfam" id="PF22603">
    <property type="entry name" value="RAE1_2_domI_C"/>
    <property type="match status" value="1"/>
</dbReference>
<dbReference type="FunFam" id="1.10.405.10:FF:000003">
    <property type="entry name" value="Rab proteins geranylgeranyltransferase component A"/>
    <property type="match status" value="1"/>
</dbReference>
<dbReference type="GO" id="GO:0005096">
    <property type="term" value="F:GTPase activator activity"/>
    <property type="evidence" value="ECO:0007669"/>
    <property type="project" value="UniProtKB-UniRule"/>
</dbReference>
<dbReference type="Pfam" id="PF00996">
    <property type="entry name" value="GDI"/>
    <property type="match status" value="1"/>
</dbReference>
<evidence type="ECO:0000259" key="7">
    <source>
        <dbReference type="Pfam" id="PF22603"/>
    </source>
</evidence>
<evidence type="ECO:0000256" key="5">
    <source>
        <dbReference type="PIRNR" id="PIRNR016550"/>
    </source>
</evidence>
<dbReference type="Gene3D" id="3.30.519.10">
    <property type="entry name" value="Guanine Nucleotide Dissociation Inhibitor, domain 2"/>
    <property type="match status" value="1"/>
</dbReference>